<dbReference type="PANTHER" id="PTHR30151:SF25">
    <property type="entry name" value="TAURINE TRANSPORT SYSTEM PERMEASE PROTEIN TAUC"/>
    <property type="match status" value="1"/>
</dbReference>
<dbReference type="InterPro" id="IPR035906">
    <property type="entry name" value="MetI-like_sf"/>
</dbReference>
<evidence type="ECO:0000256" key="7">
    <source>
        <dbReference type="RuleBase" id="RU363032"/>
    </source>
</evidence>
<proteinExistence type="inferred from homology"/>
<keyword evidence="5 7" id="KW-1133">Transmembrane helix</keyword>
<gene>
    <name evidence="9" type="ORF">I6H58_07360</name>
</gene>
<dbReference type="GO" id="GO:0005886">
    <property type="term" value="C:plasma membrane"/>
    <property type="evidence" value="ECO:0007669"/>
    <property type="project" value="UniProtKB-SubCell"/>
</dbReference>
<evidence type="ECO:0000313" key="10">
    <source>
        <dbReference type="Proteomes" id="UP000595221"/>
    </source>
</evidence>
<protein>
    <submittedName>
        <fullName evidence="9">ABC transporter permease</fullName>
    </submittedName>
</protein>
<dbReference type="CDD" id="cd06261">
    <property type="entry name" value="TM_PBP2"/>
    <property type="match status" value="1"/>
</dbReference>
<feature type="transmembrane region" description="Helical" evidence="7">
    <location>
        <begin position="78"/>
        <end position="100"/>
    </location>
</feature>
<keyword evidence="3" id="KW-1003">Cell membrane</keyword>
<dbReference type="FunFam" id="1.10.3720.10:FF:000003">
    <property type="entry name" value="Aliphatic sulfonate ABC transporter permease"/>
    <property type="match status" value="1"/>
</dbReference>
<dbReference type="SUPFAM" id="SSF161098">
    <property type="entry name" value="MetI-like"/>
    <property type="match status" value="1"/>
</dbReference>
<keyword evidence="4 7" id="KW-0812">Transmembrane</keyword>
<name>A0A7T4MSM4_9MICC</name>
<comment type="subcellular location">
    <subcellularLocation>
        <location evidence="1 7">Cell membrane</location>
        <topology evidence="1 7">Multi-pass membrane protein</topology>
    </subcellularLocation>
</comment>
<dbReference type="PROSITE" id="PS50928">
    <property type="entry name" value="ABC_TM1"/>
    <property type="match status" value="1"/>
</dbReference>
<dbReference type="EMBL" id="CP066078">
    <property type="protein sequence ID" value="QQC58794.1"/>
    <property type="molecule type" value="Genomic_DNA"/>
</dbReference>
<evidence type="ECO:0000256" key="1">
    <source>
        <dbReference type="ARBA" id="ARBA00004651"/>
    </source>
</evidence>
<feature type="transmembrane region" description="Helical" evidence="7">
    <location>
        <begin position="112"/>
        <end position="133"/>
    </location>
</feature>
<evidence type="ECO:0000256" key="4">
    <source>
        <dbReference type="ARBA" id="ARBA00022692"/>
    </source>
</evidence>
<feature type="domain" description="ABC transmembrane type-1" evidence="8">
    <location>
        <begin position="74"/>
        <end position="254"/>
    </location>
</feature>
<comment type="similarity">
    <text evidence="7">Belongs to the binding-protein-dependent transport system permease family.</text>
</comment>
<keyword evidence="6 7" id="KW-0472">Membrane</keyword>
<evidence type="ECO:0000256" key="2">
    <source>
        <dbReference type="ARBA" id="ARBA00022448"/>
    </source>
</evidence>
<evidence type="ECO:0000313" key="9">
    <source>
        <dbReference type="EMBL" id="QQC58794.1"/>
    </source>
</evidence>
<dbReference type="Gene3D" id="1.10.3720.10">
    <property type="entry name" value="MetI-like"/>
    <property type="match status" value="1"/>
</dbReference>
<dbReference type="InterPro" id="IPR000515">
    <property type="entry name" value="MetI-like"/>
</dbReference>
<organism evidence="9 10">
    <name type="scientific">Rothia kristinae</name>
    <dbReference type="NCBI Taxonomy" id="37923"/>
    <lineage>
        <taxon>Bacteria</taxon>
        <taxon>Bacillati</taxon>
        <taxon>Actinomycetota</taxon>
        <taxon>Actinomycetes</taxon>
        <taxon>Micrococcales</taxon>
        <taxon>Micrococcaceae</taxon>
        <taxon>Rothia</taxon>
    </lineage>
</organism>
<feature type="transmembrane region" description="Helical" evidence="7">
    <location>
        <begin position="236"/>
        <end position="258"/>
    </location>
</feature>
<dbReference type="GO" id="GO:0010438">
    <property type="term" value="P:cellular response to sulfur starvation"/>
    <property type="evidence" value="ECO:0007669"/>
    <property type="project" value="TreeGrafter"/>
</dbReference>
<keyword evidence="2 7" id="KW-0813">Transport</keyword>
<dbReference type="GO" id="GO:0042918">
    <property type="term" value="P:alkanesulfonate transmembrane transport"/>
    <property type="evidence" value="ECO:0007669"/>
    <property type="project" value="UniProtKB-ARBA"/>
</dbReference>
<feature type="transmembrane region" description="Helical" evidence="7">
    <location>
        <begin position="20"/>
        <end position="38"/>
    </location>
</feature>
<evidence type="ECO:0000256" key="6">
    <source>
        <dbReference type="ARBA" id="ARBA00023136"/>
    </source>
</evidence>
<accession>A0A7T4MSM4</accession>
<dbReference type="PANTHER" id="PTHR30151">
    <property type="entry name" value="ALKANE SULFONATE ABC TRANSPORTER-RELATED, MEMBRANE SUBUNIT"/>
    <property type="match status" value="1"/>
</dbReference>
<dbReference type="Pfam" id="PF00528">
    <property type="entry name" value="BPD_transp_1"/>
    <property type="match status" value="1"/>
</dbReference>
<evidence type="ECO:0000256" key="3">
    <source>
        <dbReference type="ARBA" id="ARBA00022475"/>
    </source>
</evidence>
<feature type="transmembrane region" description="Helical" evidence="7">
    <location>
        <begin position="196"/>
        <end position="216"/>
    </location>
</feature>
<evidence type="ECO:0000259" key="8">
    <source>
        <dbReference type="PROSITE" id="PS50928"/>
    </source>
</evidence>
<sequence>MVMSGRSSWMGDHGIRRLRAWGLGAAGVVGAVALWWLFTRAAGAEDPLLSAFRPERVPAALGELISRGVLLPDIGVSVLRLGLGLGLAVIIGLPLGLWFGSSRTAEQAAHPVVQFLRMVSPLSWAPVAVALFGVGHAPVVFLVAIAAVWPVVLGTSAGVRAVDPGHLRVAESLGATRGERLRHVVLPSIRPQVLTGVRTALGIGWVILVPAEMLGVSSGLGYEILNARDRLAFDEMLAVILVIGLLGTILDAVARFALHPRVPGSRRRSRSASVLEEASEVTEAA</sequence>
<reference evidence="9 10" key="1">
    <citation type="submission" date="2020-12" db="EMBL/GenBank/DDBJ databases">
        <title>FDA dAtabase for Regulatory Grade micrObial Sequences (FDA-ARGOS): Supporting development and validation of Infectious Disease Dx tests.</title>
        <authorList>
            <person name="Sproer C."/>
            <person name="Gronow S."/>
            <person name="Severitt S."/>
            <person name="Schroder I."/>
            <person name="Tallon L."/>
            <person name="Sadzewicz L."/>
            <person name="Zhao X."/>
            <person name="Boylan J."/>
            <person name="Ott S."/>
            <person name="Bowen H."/>
            <person name="Vavikolanu K."/>
            <person name="Mehta A."/>
            <person name="Aluvathingal J."/>
            <person name="Nadendla S."/>
            <person name="Lowell S."/>
            <person name="Myers T."/>
            <person name="Yan Y."/>
            <person name="Sichtig H."/>
        </authorList>
    </citation>
    <scope>NUCLEOTIDE SEQUENCE [LARGE SCALE GENOMIC DNA]</scope>
    <source>
        <strain evidence="9 10">FDAARGOS_1001</strain>
    </source>
</reference>
<dbReference type="AlphaFoldDB" id="A0A7T4MSM4"/>
<feature type="transmembrane region" description="Helical" evidence="7">
    <location>
        <begin position="139"/>
        <end position="159"/>
    </location>
</feature>
<dbReference type="Proteomes" id="UP000595221">
    <property type="component" value="Chromosome"/>
</dbReference>
<evidence type="ECO:0000256" key="5">
    <source>
        <dbReference type="ARBA" id="ARBA00022989"/>
    </source>
</evidence>